<dbReference type="EMBL" id="NIDE01000017">
    <property type="protein sequence ID" value="OWK36783.1"/>
    <property type="molecule type" value="Genomic_DNA"/>
</dbReference>
<dbReference type="OrthoDB" id="9801679at2"/>
<keyword evidence="1" id="KW-0732">Signal</keyword>
<evidence type="ECO:0000313" key="3">
    <source>
        <dbReference type="Proteomes" id="UP000214646"/>
    </source>
</evidence>
<evidence type="ECO:0000256" key="1">
    <source>
        <dbReference type="SAM" id="SignalP"/>
    </source>
</evidence>
<reference evidence="3" key="1">
    <citation type="submission" date="2017-06" db="EMBL/GenBank/DDBJ databases">
        <title>Genome analysis of Fimbriiglobus ruber SP5, the first member of the order Planctomycetales with confirmed chitinolytic capability.</title>
        <authorList>
            <person name="Ravin N.V."/>
            <person name="Rakitin A.L."/>
            <person name="Ivanova A.A."/>
            <person name="Beletsky A.V."/>
            <person name="Kulichevskaya I.S."/>
            <person name="Mardanov A.V."/>
            <person name="Dedysh S.N."/>
        </authorList>
    </citation>
    <scope>NUCLEOTIDE SEQUENCE [LARGE SCALE GENOMIC DNA]</scope>
    <source>
        <strain evidence="3">SP5</strain>
    </source>
</reference>
<comment type="caution">
    <text evidence="2">The sequence shown here is derived from an EMBL/GenBank/DDBJ whole genome shotgun (WGS) entry which is preliminary data.</text>
</comment>
<dbReference type="RefSeq" id="WP_088259735.1">
    <property type="nucleotide sequence ID" value="NZ_NIDE01000017.1"/>
</dbReference>
<protein>
    <recommendedName>
        <fullName evidence="4">PHP domain protein</fullName>
    </recommendedName>
</protein>
<feature type="signal peptide" evidence="1">
    <location>
        <begin position="1"/>
        <end position="23"/>
    </location>
</feature>
<evidence type="ECO:0008006" key="4">
    <source>
        <dbReference type="Google" id="ProtNLM"/>
    </source>
</evidence>
<evidence type="ECO:0000313" key="2">
    <source>
        <dbReference type="EMBL" id="OWK36783.1"/>
    </source>
</evidence>
<keyword evidence="3" id="KW-1185">Reference proteome</keyword>
<gene>
    <name evidence="2" type="ORF">FRUB_09346</name>
</gene>
<name>A0A225D737_9BACT</name>
<dbReference type="Gene3D" id="3.20.20.140">
    <property type="entry name" value="Metal-dependent hydrolases"/>
    <property type="match status" value="1"/>
</dbReference>
<dbReference type="SUPFAM" id="SSF89550">
    <property type="entry name" value="PHP domain-like"/>
    <property type="match status" value="1"/>
</dbReference>
<dbReference type="AlphaFoldDB" id="A0A225D737"/>
<organism evidence="2 3">
    <name type="scientific">Fimbriiglobus ruber</name>
    <dbReference type="NCBI Taxonomy" id="1908690"/>
    <lineage>
        <taxon>Bacteria</taxon>
        <taxon>Pseudomonadati</taxon>
        <taxon>Planctomycetota</taxon>
        <taxon>Planctomycetia</taxon>
        <taxon>Gemmatales</taxon>
        <taxon>Gemmataceae</taxon>
        <taxon>Fimbriiglobus</taxon>
    </lineage>
</organism>
<sequence length="452" mass="49992">MNTLSRRFVSPLACLLFASAATAADPLPRKHSNIERLSLAHLAAVHVDVEKLKAQRVDIPTRPGVHDYRCILHAHAGDSAHTGGTLPEMLADAKKAGVHAILLTDHYRPPADFIDGRWRGLKDGVLFIPGAEVHGFLAYPTRSILQRMDLKGSDFVHTVTADDGLIFLSHTEERKDHPVVGLTGLEIYNRHWDAKRDPGSIVALGLMLTDPKPLADLEKAVRLYPDEVLASQCDYPDVYLTKWDEGTKQVRLTGVAANDCHHNQVFIVKMVDAETVLLGTNVDADDKMRKLTAGFRPGIKEMTRGRKPGDGLARLDFDPYYRSFRNSATHVLAPKLDEPAIRSALQAGHAYVAHDWMCDATGFRFGAADVKGETTAGMGDEVKLSAGLKLTARLPLPAYVRLLCHGQEVAKSEGKTEFEYAVTQPGAYRLEAWLKLDGEWRPWIFANPVYVR</sequence>
<dbReference type="Proteomes" id="UP000214646">
    <property type="component" value="Unassembled WGS sequence"/>
</dbReference>
<dbReference type="InterPro" id="IPR016195">
    <property type="entry name" value="Pol/histidinol_Pase-like"/>
</dbReference>
<feature type="chain" id="PRO_5012962949" description="PHP domain protein" evidence="1">
    <location>
        <begin position="24"/>
        <end position="452"/>
    </location>
</feature>
<proteinExistence type="predicted"/>
<accession>A0A225D737</accession>